<feature type="transmembrane region" description="Helical" evidence="8">
    <location>
        <begin position="347"/>
        <end position="367"/>
    </location>
</feature>
<dbReference type="InterPro" id="IPR004840">
    <property type="entry name" value="Amino_acid_permease_CS"/>
</dbReference>
<dbReference type="AlphaFoldDB" id="A0A2T0FIG2"/>
<keyword evidence="4 8" id="KW-0812">Transmembrane</keyword>
<keyword evidence="5" id="KW-0029">Amino-acid transport</keyword>
<name>A0A2T0FIG2_9ASCO</name>
<feature type="transmembrane region" description="Helical" evidence="8">
    <location>
        <begin position="393"/>
        <end position="413"/>
    </location>
</feature>
<evidence type="ECO:0000256" key="5">
    <source>
        <dbReference type="ARBA" id="ARBA00022970"/>
    </source>
</evidence>
<comment type="similarity">
    <text evidence="2">Belongs to the amino acid-polyamine-organocation (APC) superfamily. YAT (TC 2.A.3.10) family.</text>
</comment>
<feature type="transmembrane region" description="Helical" evidence="8">
    <location>
        <begin position="89"/>
        <end position="108"/>
    </location>
</feature>
<keyword evidence="11" id="KW-1185">Reference proteome</keyword>
<comment type="subcellular location">
    <subcellularLocation>
        <location evidence="1">Membrane</location>
        <topology evidence="1">Multi-pass membrane protein</topology>
    </subcellularLocation>
</comment>
<feature type="transmembrane region" description="Helical" evidence="8">
    <location>
        <begin position="169"/>
        <end position="190"/>
    </location>
</feature>
<accession>A0A2T0FIG2</accession>
<dbReference type="FunFam" id="1.20.1740.10:FF:000006">
    <property type="entry name" value="General amino acid permease"/>
    <property type="match status" value="1"/>
</dbReference>
<dbReference type="GeneID" id="36516162"/>
<evidence type="ECO:0000256" key="6">
    <source>
        <dbReference type="ARBA" id="ARBA00022989"/>
    </source>
</evidence>
<dbReference type="PIRSF" id="PIRSF006060">
    <property type="entry name" value="AA_transporter"/>
    <property type="match status" value="1"/>
</dbReference>
<evidence type="ECO:0000256" key="1">
    <source>
        <dbReference type="ARBA" id="ARBA00004141"/>
    </source>
</evidence>
<dbReference type="OrthoDB" id="10062876at2759"/>
<protein>
    <submittedName>
        <fullName evidence="10">General amino acid permease AGP2</fullName>
    </submittedName>
</protein>
<keyword evidence="6 8" id="KW-1133">Transmembrane helix</keyword>
<feature type="transmembrane region" description="Helical" evidence="8">
    <location>
        <begin position="468"/>
        <end position="490"/>
    </location>
</feature>
<feature type="transmembrane region" description="Helical" evidence="8">
    <location>
        <begin position="496"/>
        <end position="516"/>
    </location>
</feature>
<evidence type="ECO:0000259" key="9">
    <source>
        <dbReference type="Pfam" id="PF00324"/>
    </source>
</evidence>
<feature type="transmembrane region" description="Helical" evidence="8">
    <location>
        <begin position="59"/>
        <end position="77"/>
    </location>
</feature>
<evidence type="ECO:0000313" key="11">
    <source>
        <dbReference type="Proteomes" id="UP000238350"/>
    </source>
</evidence>
<dbReference type="InterPro" id="IPR050524">
    <property type="entry name" value="APC_YAT"/>
</dbReference>
<dbReference type="InterPro" id="IPR004841">
    <property type="entry name" value="AA-permease/SLC12A_dom"/>
</dbReference>
<comment type="caution">
    <text evidence="10">The sequence shown here is derived from an EMBL/GenBank/DDBJ whole genome shotgun (WGS) entry which is preliminary data.</text>
</comment>
<feature type="transmembrane region" description="Helical" evidence="8">
    <location>
        <begin position="196"/>
        <end position="218"/>
    </location>
</feature>
<keyword evidence="7 8" id="KW-0472">Membrane</keyword>
<dbReference type="RefSeq" id="XP_024664739.1">
    <property type="nucleotide sequence ID" value="XM_024808971.1"/>
</dbReference>
<dbReference type="Gene3D" id="1.20.1740.10">
    <property type="entry name" value="Amino acid/polyamine transporter I"/>
    <property type="match status" value="1"/>
</dbReference>
<evidence type="ECO:0000256" key="4">
    <source>
        <dbReference type="ARBA" id="ARBA00022692"/>
    </source>
</evidence>
<evidence type="ECO:0000313" key="10">
    <source>
        <dbReference type="EMBL" id="PRT54794.1"/>
    </source>
</evidence>
<dbReference type="PANTHER" id="PTHR43341:SF15">
    <property type="entry name" value="GENERAL AMINO ACID PERMEASE AGP2"/>
    <property type="match status" value="1"/>
</dbReference>
<evidence type="ECO:0000256" key="8">
    <source>
        <dbReference type="SAM" id="Phobius"/>
    </source>
</evidence>
<dbReference type="STRING" id="45607.A0A2T0FIG2"/>
<keyword evidence="3" id="KW-0813">Transport</keyword>
<dbReference type="Proteomes" id="UP000238350">
    <property type="component" value="Unassembled WGS sequence"/>
</dbReference>
<dbReference type="PANTHER" id="PTHR43341">
    <property type="entry name" value="AMINO ACID PERMEASE"/>
    <property type="match status" value="1"/>
</dbReference>
<evidence type="ECO:0000256" key="7">
    <source>
        <dbReference type="ARBA" id="ARBA00023136"/>
    </source>
</evidence>
<proteinExistence type="inferred from homology"/>
<feature type="transmembrane region" description="Helical" evidence="8">
    <location>
        <begin position="140"/>
        <end position="162"/>
    </location>
</feature>
<dbReference type="GO" id="GO:0015171">
    <property type="term" value="F:amino acid transmembrane transporter activity"/>
    <property type="evidence" value="ECO:0007669"/>
    <property type="project" value="TreeGrafter"/>
</dbReference>
<feature type="transmembrane region" description="Helical" evidence="8">
    <location>
        <begin position="291"/>
        <end position="309"/>
    </location>
</feature>
<evidence type="ECO:0000256" key="3">
    <source>
        <dbReference type="ARBA" id="ARBA00022448"/>
    </source>
</evidence>
<reference evidence="10 11" key="1">
    <citation type="submission" date="2017-04" db="EMBL/GenBank/DDBJ databases">
        <title>Genome sequencing of [Candida] sorbophila.</title>
        <authorList>
            <person name="Ahn J.O."/>
        </authorList>
    </citation>
    <scope>NUCLEOTIDE SEQUENCE [LARGE SCALE GENOMIC DNA]</scope>
    <source>
        <strain evidence="10 11">DS02</strain>
    </source>
</reference>
<sequence>MAGSKGHSGQSDGPRKTSIDVESEIFEEVVSVQSEKSSHTELFAPGATYQVHRRLKPRHIQLIGIGGTIGTVLFVQIATPLSKGGPASLFIAFAAWCVPIVCLTNSTAEMVTYFPLPSPFVRLAGRCLDDALEVMSGWNFLLLQVFLVPFEITAFTLVLHFWADNFSPAASIVPQVAAYMIINFLCPVSWFGEIEYFLAIFKVLLIVGLILFTFITMVGGNPQGHAYGFTFWKNPGSFAEWYYTGDLGRFLGFAACIAQASYTVSGPDYVAMTAGEAINPRRNLPIAFKGVIYRLTFFFVLGSLCVGIICPYNDPEMLEALANGAGGAAASPYVVGMNRMGIKGLPSVVNAAILLAIFSAGNSYFYCSSRTLYGMSLAGHAPKLFSYCTKNGVPVVANIVVAAVAMLSFLQLSNSANQILTWLVSFGTAAQLINYCLMNVTFLRFFYACKKQGVDRNTFPYKGWLQPYCAYFCAIACGSFVFLAGFAVFLKGNWQWSQFIFSYIMIPIDLGIFLFWKFWKKTKFKRLDEIDLHSGLEEVEAHEQSIEVKEPKNVWSKIGHILIGDF</sequence>
<dbReference type="PROSITE" id="PS00218">
    <property type="entry name" value="AMINO_ACID_PERMEASE_1"/>
    <property type="match status" value="1"/>
</dbReference>
<dbReference type="GO" id="GO:0016020">
    <property type="term" value="C:membrane"/>
    <property type="evidence" value="ECO:0007669"/>
    <property type="project" value="UniProtKB-SubCell"/>
</dbReference>
<dbReference type="Pfam" id="PF00324">
    <property type="entry name" value="AA_permease"/>
    <property type="match status" value="1"/>
</dbReference>
<gene>
    <name evidence="10" type="ORF">B9G98_02414</name>
</gene>
<feature type="transmembrane region" description="Helical" evidence="8">
    <location>
        <begin position="419"/>
        <end position="447"/>
    </location>
</feature>
<organism evidence="10 11">
    <name type="scientific">Wickerhamiella sorbophila</name>
    <dbReference type="NCBI Taxonomy" id="45607"/>
    <lineage>
        <taxon>Eukaryota</taxon>
        <taxon>Fungi</taxon>
        <taxon>Dikarya</taxon>
        <taxon>Ascomycota</taxon>
        <taxon>Saccharomycotina</taxon>
        <taxon>Dipodascomycetes</taxon>
        <taxon>Dipodascales</taxon>
        <taxon>Trichomonascaceae</taxon>
        <taxon>Wickerhamiella</taxon>
    </lineage>
</organism>
<evidence type="ECO:0000256" key="2">
    <source>
        <dbReference type="ARBA" id="ARBA00006983"/>
    </source>
</evidence>
<feature type="domain" description="Amino acid permease/ SLC12A" evidence="9">
    <location>
        <begin position="59"/>
        <end position="527"/>
    </location>
</feature>
<dbReference type="EMBL" id="NDIQ01000021">
    <property type="protein sequence ID" value="PRT54794.1"/>
    <property type="molecule type" value="Genomic_DNA"/>
</dbReference>